<sequence>MMGDHPANGKRDTLISAIEKAATKAFQPSGDDASRSEGQRELGSLLSRANTMALMSALSNLTQPDQVPRWLRVHLMDILTVLPQRPDGVRATLEFVFSVHPSSAVNSSEARAPQKQGANITMEALKMATNLLSVPPATVPPEQWFPGIAPQLLALLDGKDGPDLVKAAAYVIGFGVLGRKQFGAPGTPGWKAFAEPMLTKINPTLLGQGEAHASIAPITDVDDVVDIRRETVLVGADELHIALKRLSSLLNSHPNPGLTKRLLAPLMLSLWTISTWLSDAQEFDERYRRPANTLLQIYLKLSGSVDKFRILLGKLLNNGNTGASNVRWTYDQVGESNLQVKHLRESTNAADQDLNLGLLEPKSDAFIQLLQSVGTDLDISTLFLNLLKSSLKPAESVREIKINFESELQTDSVVQLIEAKVLQKMMEKLSEKLVSSWKQMLELVSQILSRSQTSPANDDAVPVALSLLNLVVMAPGFQRSKAPADIIESIEGSLKRLSKMQDTDVSKTARNLYLLLKYKDTIDDPSEQTSAPTDRQVEDRKTYNLAISYITQPDSPPPVRTEGLNLLSGLIRASSPIIDVQATLVLLSSLLNEDDDYVNLTVVRMFMLLSSKHPRSTTKEILEHYVDANEQETTDVRLRFGEALLQVIQRLGETFSGDTAKQVGEALLSIAGRRGYRPKTKARQERAEMLEKRKNKAAQDVWQGELPDLSELDEDQTEEEKARNEIIAQIVSGWESKRGAEDARMRASALSIFSVGIEINVAGLGATLVEPAVDLCLNVLTLESGPEMGILRRAAIVLVLHFVRALADAREQGKRLGFGLPDSSREDIARVLEYIAHTDNDGLVREHANDVVESLQNWQLSTLVPPEALERSGSTPLTRLAGLDIGIDSKPTLPSLEPGVRPRIEEIE</sequence>
<protein>
    <submittedName>
        <fullName evidence="1">Uncharacterized protein</fullName>
    </submittedName>
</protein>
<gene>
    <name evidence="1" type="ORF">F4821DRAFT_243161</name>
</gene>
<organism evidence="1 2">
    <name type="scientific">Hypoxylon rubiginosum</name>
    <dbReference type="NCBI Taxonomy" id="110542"/>
    <lineage>
        <taxon>Eukaryota</taxon>
        <taxon>Fungi</taxon>
        <taxon>Dikarya</taxon>
        <taxon>Ascomycota</taxon>
        <taxon>Pezizomycotina</taxon>
        <taxon>Sordariomycetes</taxon>
        <taxon>Xylariomycetidae</taxon>
        <taxon>Xylariales</taxon>
        <taxon>Hypoxylaceae</taxon>
        <taxon>Hypoxylon</taxon>
    </lineage>
</organism>
<dbReference type="EMBL" id="MU394339">
    <property type="protein sequence ID" value="KAI6084315.1"/>
    <property type="molecule type" value="Genomic_DNA"/>
</dbReference>
<proteinExistence type="predicted"/>
<keyword evidence="2" id="KW-1185">Reference proteome</keyword>
<name>A0ACC0CV41_9PEZI</name>
<reference evidence="1 2" key="1">
    <citation type="journal article" date="2022" name="New Phytol.">
        <title>Ecological generalism drives hyperdiversity of secondary metabolite gene clusters in xylarialean endophytes.</title>
        <authorList>
            <person name="Franco M.E.E."/>
            <person name="Wisecaver J.H."/>
            <person name="Arnold A.E."/>
            <person name="Ju Y.M."/>
            <person name="Slot J.C."/>
            <person name="Ahrendt S."/>
            <person name="Moore L.P."/>
            <person name="Eastman K.E."/>
            <person name="Scott K."/>
            <person name="Konkel Z."/>
            <person name="Mondo S.J."/>
            <person name="Kuo A."/>
            <person name="Hayes R.D."/>
            <person name="Haridas S."/>
            <person name="Andreopoulos B."/>
            <person name="Riley R."/>
            <person name="LaButti K."/>
            <person name="Pangilinan J."/>
            <person name="Lipzen A."/>
            <person name="Amirebrahimi M."/>
            <person name="Yan J."/>
            <person name="Adam C."/>
            <person name="Keymanesh K."/>
            <person name="Ng V."/>
            <person name="Louie K."/>
            <person name="Northen T."/>
            <person name="Drula E."/>
            <person name="Henrissat B."/>
            <person name="Hsieh H.M."/>
            <person name="Youens-Clark K."/>
            <person name="Lutzoni F."/>
            <person name="Miadlikowska J."/>
            <person name="Eastwood D.C."/>
            <person name="Hamelin R.C."/>
            <person name="Grigoriev I.V."/>
            <person name="U'Ren J.M."/>
        </authorList>
    </citation>
    <scope>NUCLEOTIDE SEQUENCE [LARGE SCALE GENOMIC DNA]</scope>
    <source>
        <strain evidence="1 2">ER1909</strain>
    </source>
</reference>
<evidence type="ECO:0000313" key="1">
    <source>
        <dbReference type="EMBL" id="KAI6084315.1"/>
    </source>
</evidence>
<dbReference type="Proteomes" id="UP001497680">
    <property type="component" value="Unassembled WGS sequence"/>
</dbReference>
<evidence type="ECO:0000313" key="2">
    <source>
        <dbReference type="Proteomes" id="UP001497680"/>
    </source>
</evidence>
<accession>A0ACC0CV41</accession>
<comment type="caution">
    <text evidence="1">The sequence shown here is derived from an EMBL/GenBank/DDBJ whole genome shotgun (WGS) entry which is preliminary data.</text>
</comment>